<evidence type="ECO:0000313" key="2">
    <source>
        <dbReference type="Proteomes" id="UP001381003"/>
    </source>
</evidence>
<evidence type="ECO:0000313" key="1">
    <source>
        <dbReference type="EMBL" id="WWF04811.1"/>
    </source>
</evidence>
<reference evidence="1 2" key="1">
    <citation type="submission" date="2022-09" db="EMBL/GenBank/DDBJ databases">
        <title>Complete genome sequence of Janibacter terrae strain COS04-44, PCL-degrading bacteria isolated from oil spilled coast.</title>
        <authorList>
            <person name="Park H."/>
            <person name="Kim J.Y."/>
            <person name="An S.H."/>
            <person name="Lee C.M."/>
            <person name="Weon H.-Y."/>
        </authorList>
    </citation>
    <scope>NUCLEOTIDE SEQUENCE [LARGE SCALE GENOMIC DNA]</scope>
    <source>
        <strain evidence="1 2">COS04-44</strain>
    </source>
</reference>
<dbReference type="EMBL" id="CP104874">
    <property type="protein sequence ID" value="WWF04811.1"/>
    <property type="molecule type" value="Genomic_DNA"/>
</dbReference>
<sequence>MSPLEQLLAHAAGAPPSCGPVHVIGIDGRSGSGKTSLARRLARRWEAPVLSMDSLYPGWSGLAAATPLLVEHVLLPLSRGDEPLVPTWDWLAERPGPRLPLPVSDRLVVEGCGATVGPAAPFVGTRAWLEGPAGLRRERAIARDGAVFASHWEMWARQEEAVFTADRTRERAHVVLTMAQVDASAR</sequence>
<dbReference type="Proteomes" id="UP001381003">
    <property type="component" value="Chromosome"/>
</dbReference>
<gene>
    <name evidence="1" type="ORF">N5P18_14210</name>
</gene>
<name>A0ABZ2FCA4_9MICO</name>
<keyword evidence="1" id="KW-0418">Kinase</keyword>
<dbReference type="SUPFAM" id="SSF52540">
    <property type="entry name" value="P-loop containing nucleoside triphosphate hydrolases"/>
    <property type="match status" value="1"/>
</dbReference>
<dbReference type="InterPro" id="IPR027417">
    <property type="entry name" value="P-loop_NTPase"/>
</dbReference>
<organism evidence="1 2">
    <name type="scientific">Janibacter terrae</name>
    <dbReference type="NCBI Taxonomy" id="103817"/>
    <lineage>
        <taxon>Bacteria</taxon>
        <taxon>Bacillati</taxon>
        <taxon>Actinomycetota</taxon>
        <taxon>Actinomycetes</taxon>
        <taxon>Micrococcales</taxon>
        <taxon>Intrasporangiaceae</taxon>
        <taxon>Janibacter</taxon>
    </lineage>
</organism>
<protein>
    <submittedName>
        <fullName evidence="1">(D)CMP kinase</fullName>
    </submittedName>
</protein>
<dbReference type="Gene3D" id="3.40.50.300">
    <property type="entry name" value="P-loop containing nucleotide triphosphate hydrolases"/>
    <property type="match status" value="1"/>
</dbReference>
<dbReference type="RefSeq" id="WP_338538025.1">
    <property type="nucleotide sequence ID" value="NZ_CP104874.1"/>
</dbReference>
<dbReference type="GO" id="GO:0016301">
    <property type="term" value="F:kinase activity"/>
    <property type="evidence" value="ECO:0007669"/>
    <property type="project" value="UniProtKB-KW"/>
</dbReference>
<keyword evidence="1" id="KW-0808">Transferase</keyword>
<keyword evidence="2" id="KW-1185">Reference proteome</keyword>
<proteinExistence type="predicted"/>
<accession>A0ABZ2FCA4</accession>